<dbReference type="RefSeq" id="WP_160899670.1">
    <property type="nucleotide sequence ID" value="NZ_WMEX01000017.1"/>
</dbReference>
<dbReference type="Pfam" id="PF13683">
    <property type="entry name" value="rve_3"/>
    <property type="match status" value="1"/>
</dbReference>
<proteinExistence type="inferred from homology"/>
<reference evidence="3 4" key="1">
    <citation type="submission" date="2019-11" db="EMBL/GenBank/DDBJ databases">
        <title>Genome sequences of 17 halophilic strains isolated from different environments.</title>
        <authorList>
            <person name="Furrow R.E."/>
        </authorList>
    </citation>
    <scope>NUCLEOTIDE SEQUENCE [LARGE SCALE GENOMIC DNA]</scope>
    <source>
        <strain evidence="3 4">22507_15_FS</strain>
    </source>
</reference>
<dbReference type="Gene3D" id="3.30.420.10">
    <property type="entry name" value="Ribonuclease H-like superfamily/Ribonuclease H"/>
    <property type="match status" value="1"/>
</dbReference>
<gene>
    <name evidence="3" type="ORF">GLW01_15460</name>
</gene>
<dbReference type="Proteomes" id="UP000460751">
    <property type="component" value="Unassembled WGS sequence"/>
</dbReference>
<dbReference type="InterPro" id="IPR036397">
    <property type="entry name" value="RNaseH_sf"/>
</dbReference>
<keyword evidence="4" id="KW-1185">Reference proteome</keyword>
<dbReference type="PANTHER" id="PTHR47515">
    <property type="entry name" value="LOW CALCIUM RESPONSE LOCUS PROTEIN T"/>
    <property type="match status" value="1"/>
</dbReference>
<dbReference type="Pfam" id="PF13276">
    <property type="entry name" value="HTH_21"/>
    <property type="match status" value="1"/>
</dbReference>
<evidence type="ECO:0000313" key="3">
    <source>
        <dbReference type="EMBL" id="MYL28181.1"/>
    </source>
</evidence>
<dbReference type="Pfam" id="PF01527">
    <property type="entry name" value="HTH_Tnp_1"/>
    <property type="match status" value="1"/>
</dbReference>
<dbReference type="GO" id="GO:0003677">
    <property type="term" value="F:DNA binding"/>
    <property type="evidence" value="ECO:0007669"/>
    <property type="project" value="InterPro"/>
</dbReference>
<dbReference type="OrthoDB" id="9774685at2"/>
<dbReference type="GO" id="GO:0006313">
    <property type="term" value="P:DNA transposition"/>
    <property type="evidence" value="ECO:0007669"/>
    <property type="project" value="InterPro"/>
</dbReference>
<dbReference type="GO" id="GO:0015074">
    <property type="term" value="P:DNA integration"/>
    <property type="evidence" value="ECO:0007669"/>
    <property type="project" value="InterPro"/>
</dbReference>
<dbReference type="InterPro" id="IPR048020">
    <property type="entry name" value="Transpos_IS3"/>
</dbReference>
<protein>
    <submittedName>
        <fullName evidence="3">IS3 family transposase</fullName>
    </submittedName>
</protein>
<evidence type="ECO:0000259" key="2">
    <source>
        <dbReference type="PROSITE" id="PS50994"/>
    </source>
</evidence>
<comment type="caution">
    <text evidence="3">The sequence shown here is derived from an EMBL/GenBank/DDBJ whole genome shotgun (WGS) entry which is preliminary data.</text>
</comment>
<dbReference type="SUPFAM" id="SSF53098">
    <property type="entry name" value="Ribonuclease H-like"/>
    <property type="match status" value="1"/>
</dbReference>
<dbReference type="PROSITE" id="PS50994">
    <property type="entry name" value="INTEGRASE"/>
    <property type="match status" value="1"/>
</dbReference>
<name>A0A9X5B608_9GAMM</name>
<dbReference type="InterPro" id="IPR001584">
    <property type="entry name" value="Integrase_cat-core"/>
</dbReference>
<dbReference type="AlphaFoldDB" id="A0A9X5B608"/>
<dbReference type="InterPro" id="IPR002514">
    <property type="entry name" value="Transposase_8"/>
</dbReference>
<organism evidence="3 4">
    <name type="scientific">Vreelandella halophila</name>
    <dbReference type="NCBI Taxonomy" id="86177"/>
    <lineage>
        <taxon>Bacteria</taxon>
        <taxon>Pseudomonadati</taxon>
        <taxon>Pseudomonadota</taxon>
        <taxon>Gammaproteobacteria</taxon>
        <taxon>Oceanospirillales</taxon>
        <taxon>Halomonadaceae</taxon>
        <taxon>Vreelandella</taxon>
    </lineage>
</organism>
<dbReference type="GO" id="GO:0004803">
    <property type="term" value="F:transposase activity"/>
    <property type="evidence" value="ECO:0007669"/>
    <property type="project" value="InterPro"/>
</dbReference>
<dbReference type="NCBIfam" id="NF033516">
    <property type="entry name" value="transpos_IS3"/>
    <property type="match status" value="1"/>
</dbReference>
<dbReference type="PANTHER" id="PTHR47515:SF1">
    <property type="entry name" value="BLR2054 PROTEIN"/>
    <property type="match status" value="1"/>
</dbReference>
<evidence type="ECO:0000256" key="1">
    <source>
        <dbReference type="ARBA" id="ARBA00009964"/>
    </source>
</evidence>
<sequence length="373" mass="42983">MKKRFSEEQIIGVLKEAEAGVPVKELCRKHNISDATFYTWRKKFGGLDVSEARRLKSLEDENARLKKMLADSMLDQEALKAALNRKLLTVSNKREAVRTMQCETSISQRRACSLVGISRAAFHYQSSRQSVDAGLSERIQTLANERRRFGYRRVHQLLRREGVTVNHKKVYRLYREANLAVPKRKRRKGIAIERQPLVQPEGPNRTWSMDFVMDAMACGRRLKCLTVVDDYTKECLDIAVARGISGDEVTRILEAVAAFRGYPEAVRTDQGPEFTGKALDQWASDNHIELKLIQAGKPTQNGFIESFNGRFRDECLNEHWFRDLSHARDIISDWRRDYNEQRPHSSLGYQTPLEFAAQHRTGQSKPKTWDITK</sequence>
<dbReference type="InterPro" id="IPR009057">
    <property type="entry name" value="Homeodomain-like_sf"/>
</dbReference>
<dbReference type="EMBL" id="WMEX01000017">
    <property type="protein sequence ID" value="MYL28181.1"/>
    <property type="molecule type" value="Genomic_DNA"/>
</dbReference>
<dbReference type="SUPFAM" id="SSF46689">
    <property type="entry name" value="Homeodomain-like"/>
    <property type="match status" value="1"/>
</dbReference>
<dbReference type="InterPro" id="IPR025948">
    <property type="entry name" value="HTH-like_dom"/>
</dbReference>
<feature type="domain" description="Integrase catalytic" evidence="2">
    <location>
        <begin position="199"/>
        <end position="360"/>
    </location>
</feature>
<comment type="similarity">
    <text evidence="1">Belongs to the transposase 8 family.</text>
</comment>
<dbReference type="InterPro" id="IPR012337">
    <property type="entry name" value="RNaseH-like_sf"/>
</dbReference>
<evidence type="ECO:0000313" key="4">
    <source>
        <dbReference type="Proteomes" id="UP000460751"/>
    </source>
</evidence>
<accession>A0A9X5B608</accession>